<dbReference type="PRINTS" id="PR01805">
    <property type="entry name" value="VACJLIPOPROT"/>
</dbReference>
<proteinExistence type="inferred from homology"/>
<name>A0A2B8BAI7_9PROT</name>
<reference evidence="5" key="1">
    <citation type="submission" date="2017-10" db="EMBL/GenBank/DDBJ databases">
        <authorList>
            <person name="Kravchenko I.K."/>
            <person name="Grouzdev D.S."/>
        </authorList>
    </citation>
    <scope>NUCLEOTIDE SEQUENCE [LARGE SCALE GENOMIC DNA]</scope>
    <source>
        <strain evidence="5">B2</strain>
    </source>
</reference>
<evidence type="ECO:0000256" key="1">
    <source>
        <dbReference type="ARBA" id="ARBA00010634"/>
    </source>
</evidence>
<dbReference type="GO" id="GO:0120010">
    <property type="term" value="P:intermembrane phospholipid transfer"/>
    <property type="evidence" value="ECO:0007669"/>
    <property type="project" value="TreeGrafter"/>
</dbReference>
<evidence type="ECO:0000256" key="3">
    <source>
        <dbReference type="SAM" id="MobiDB-lite"/>
    </source>
</evidence>
<organism evidence="4 5">
    <name type="scientific">Azospirillum palustre</name>
    <dbReference type="NCBI Taxonomy" id="2044885"/>
    <lineage>
        <taxon>Bacteria</taxon>
        <taxon>Pseudomonadati</taxon>
        <taxon>Pseudomonadota</taxon>
        <taxon>Alphaproteobacteria</taxon>
        <taxon>Rhodospirillales</taxon>
        <taxon>Azospirillaceae</taxon>
        <taxon>Azospirillum</taxon>
    </lineage>
</organism>
<comment type="caution">
    <text evidence="4">The sequence shown here is derived from an EMBL/GenBank/DDBJ whole genome shotgun (WGS) entry which is preliminary data.</text>
</comment>
<sequence>MDRRCGDPHRVEPTDKEPSHMKLASLSRSLLRTATVVAFALTATACATNPGDSGAKDGAYQVNDPLEGANRVVFAVNDAVDTVALRPAAEVYVAVVPDPIRDAIHNFIDNLMAPLYIANNLLQGNFEGASDATGRFLTNTILGAGGIADVASQAAIPHAPEDFGQTLAVWGVGDGPYLVLPLLGPSNLRDTVGYGVDTVGDPVRIWAYAHNGEGLMYTRAGVSAVDRRSEVLKSVDDLRRNSLDFYATVRSLYQQQRRAAISNNKAGTTPEFPDFTTAPKP</sequence>
<comment type="similarity">
    <text evidence="1">Belongs to the MlaA family.</text>
</comment>
<dbReference type="EMBL" id="PDKW01000043">
    <property type="protein sequence ID" value="PGH54257.1"/>
    <property type="molecule type" value="Genomic_DNA"/>
</dbReference>
<keyword evidence="5" id="KW-1185">Reference proteome</keyword>
<dbReference type="PANTHER" id="PTHR30035">
    <property type="entry name" value="LIPOPROTEIN VACJ-RELATED"/>
    <property type="match status" value="1"/>
</dbReference>
<evidence type="ECO:0000313" key="4">
    <source>
        <dbReference type="EMBL" id="PGH54257.1"/>
    </source>
</evidence>
<dbReference type="PANTHER" id="PTHR30035:SF3">
    <property type="entry name" value="INTERMEMBRANE PHOSPHOLIPID TRANSPORT SYSTEM LIPOPROTEIN MLAA"/>
    <property type="match status" value="1"/>
</dbReference>
<accession>A0A2B8BAI7</accession>
<dbReference type="AlphaFoldDB" id="A0A2B8BAI7"/>
<keyword evidence="2" id="KW-0732">Signal</keyword>
<gene>
    <name evidence="4" type="ORF">CRT60_31120</name>
</gene>
<protein>
    <recommendedName>
        <fullName evidence="6">VacJ family lipoprotein</fullName>
    </recommendedName>
</protein>
<dbReference type="GO" id="GO:0016020">
    <property type="term" value="C:membrane"/>
    <property type="evidence" value="ECO:0007669"/>
    <property type="project" value="InterPro"/>
</dbReference>
<dbReference type="OrthoDB" id="9785326at2"/>
<dbReference type="Proteomes" id="UP000225379">
    <property type="component" value="Unassembled WGS sequence"/>
</dbReference>
<evidence type="ECO:0000256" key="2">
    <source>
        <dbReference type="ARBA" id="ARBA00022729"/>
    </source>
</evidence>
<evidence type="ECO:0000313" key="5">
    <source>
        <dbReference type="Proteomes" id="UP000225379"/>
    </source>
</evidence>
<feature type="region of interest" description="Disordered" evidence="3">
    <location>
        <begin position="260"/>
        <end position="281"/>
    </location>
</feature>
<evidence type="ECO:0008006" key="6">
    <source>
        <dbReference type="Google" id="ProtNLM"/>
    </source>
</evidence>
<dbReference type="InterPro" id="IPR007428">
    <property type="entry name" value="MlaA"/>
</dbReference>
<dbReference type="Pfam" id="PF04333">
    <property type="entry name" value="MlaA"/>
    <property type="match status" value="1"/>
</dbReference>